<keyword evidence="4" id="KW-0732">Signal</keyword>
<dbReference type="SUPFAM" id="SSF53955">
    <property type="entry name" value="Lysozyme-like"/>
    <property type="match status" value="1"/>
</dbReference>
<evidence type="ECO:0000313" key="9">
    <source>
        <dbReference type="EMBL" id="ARU96256.1"/>
    </source>
</evidence>
<dbReference type="Pfam" id="PF14718">
    <property type="entry name" value="SLT_L"/>
    <property type="match status" value="1"/>
</dbReference>
<protein>
    <recommendedName>
        <fullName evidence="3">peptidoglycan lytic exotransglycosylase</fullName>
        <ecNumber evidence="3">4.2.2.n1</ecNumber>
    </recommendedName>
</protein>
<keyword evidence="5" id="KW-0456">Lyase</keyword>
<keyword evidence="6" id="KW-0961">Cell wall biogenesis/degradation</keyword>
<dbReference type="GO" id="GO:0004553">
    <property type="term" value="F:hydrolase activity, hydrolyzing O-glycosyl compounds"/>
    <property type="evidence" value="ECO:0007669"/>
    <property type="project" value="InterPro"/>
</dbReference>
<dbReference type="Gene3D" id="1.10.530.10">
    <property type="match status" value="1"/>
</dbReference>
<dbReference type="PANTHER" id="PTHR37423:SF5">
    <property type="entry name" value="SOLUBLE LYTIC MUREIN TRANSGLYCOSYLASE"/>
    <property type="match status" value="1"/>
</dbReference>
<evidence type="ECO:0000313" key="10">
    <source>
        <dbReference type="EMBL" id="ARV00290.1"/>
    </source>
</evidence>
<dbReference type="InterPro" id="IPR023346">
    <property type="entry name" value="Lysozyme-like_dom_sf"/>
</dbReference>
<dbReference type="PROSITE" id="PS00922">
    <property type="entry name" value="TRANSGLYCOSYLASE"/>
    <property type="match status" value="1"/>
</dbReference>
<dbReference type="EMBL" id="CP015581">
    <property type="protein sequence ID" value="ARV00290.1"/>
    <property type="molecule type" value="Genomic_DNA"/>
</dbReference>
<reference evidence="11 12" key="1">
    <citation type="submission" date="2016-05" db="EMBL/GenBank/DDBJ databases">
        <title>Complete genome sequence of two 2,5-diketo-D-glunonic acid producing strain Tatumella citrea.</title>
        <authorList>
            <person name="Duan C."/>
            <person name="Yang J."/>
            <person name="Yang S."/>
        </authorList>
    </citation>
    <scope>NUCLEOTIDE SEQUENCE [LARGE SCALE GENOMIC DNA]</scope>
    <source>
        <strain evidence="10 11">ATCC 39140</strain>
        <strain evidence="9 12">DSM 13699</strain>
    </source>
</reference>
<dbReference type="InterPro" id="IPR008939">
    <property type="entry name" value="Lytic_TGlycosylase_superhlx_U"/>
</dbReference>
<evidence type="ECO:0000259" key="7">
    <source>
        <dbReference type="Pfam" id="PF01464"/>
    </source>
</evidence>
<dbReference type="NCBIfam" id="NF008631">
    <property type="entry name" value="PRK11619.1"/>
    <property type="match status" value="1"/>
</dbReference>
<dbReference type="KEGG" id="tci:A7K98_16520"/>
<dbReference type="Gene3D" id="1.25.20.10">
    <property type="entry name" value="Bacterial muramidases"/>
    <property type="match status" value="1"/>
</dbReference>
<name>A0A1Y0LRT1_TATCI</name>
<evidence type="ECO:0000256" key="2">
    <source>
        <dbReference type="ARBA" id="ARBA00007734"/>
    </source>
</evidence>
<dbReference type="Pfam" id="PF01464">
    <property type="entry name" value="SLT"/>
    <property type="match status" value="1"/>
</dbReference>
<evidence type="ECO:0000259" key="8">
    <source>
        <dbReference type="Pfam" id="PF14718"/>
    </source>
</evidence>
<evidence type="ECO:0000313" key="12">
    <source>
        <dbReference type="Proteomes" id="UP000195814"/>
    </source>
</evidence>
<dbReference type="Gene3D" id="1.10.1240.20">
    <property type="entry name" value="Lytic transglycosylase, superhelical linker domain"/>
    <property type="match status" value="1"/>
</dbReference>
<dbReference type="Pfam" id="PF00760">
    <property type="entry name" value="Cucumo_coat"/>
    <property type="match status" value="1"/>
</dbReference>
<dbReference type="InterPro" id="IPR000189">
    <property type="entry name" value="Transglyc_AS"/>
</dbReference>
<comment type="catalytic activity">
    <reaction evidence="1">
        <text>Exolytic cleavage of the (1-&gt;4)-beta-glycosidic linkage between N-acetylmuramic acid (MurNAc) and N-acetylglucosamine (GlcNAc) residues in peptidoglycan, from either the reducing or the non-reducing ends of the peptidoglycan chains, with concomitant formation of a 1,6-anhydrobond in the MurNAc residue.</text>
        <dbReference type="EC" id="4.2.2.n1"/>
    </reaction>
</comment>
<evidence type="ECO:0000256" key="4">
    <source>
        <dbReference type="ARBA" id="ARBA00022729"/>
    </source>
</evidence>
<evidence type="ECO:0000256" key="5">
    <source>
        <dbReference type="ARBA" id="ARBA00023239"/>
    </source>
</evidence>
<proteinExistence type="inferred from homology"/>
<evidence type="ECO:0000256" key="6">
    <source>
        <dbReference type="ARBA" id="ARBA00023316"/>
    </source>
</evidence>
<feature type="domain" description="Lytic transglycosylase superhelical linker" evidence="8">
    <location>
        <begin position="411"/>
        <end position="475"/>
    </location>
</feature>
<evidence type="ECO:0000256" key="3">
    <source>
        <dbReference type="ARBA" id="ARBA00012587"/>
    </source>
</evidence>
<dbReference type="GO" id="GO:0042597">
    <property type="term" value="C:periplasmic space"/>
    <property type="evidence" value="ECO:0007669"/>
    <property type="project" value="InterPro"/>
</dbReference>
<dbReference type="Proteomes" id="UP000195814">
    <property type="component" value="Chromosome"/>
</dbReference>
<keyword evidence="11" id="KW-1185">Reference proteome</keyword>
<dbReference type="AlphaFoldDB" id="A0A1Y0LRT1"/>
<evidence type="ECO:0000313" key="11">
    <source>
        <dbReference type="Proteomes" id="UP000195729"/>
    </source>
</evidence>
<dbReference type="InterPro" id="IPR012289">
    <property type="entry name" value="Lytic_TGlycosylase_superhlx_L"/>
</dbReference>
<sequence>MCRGKEEKHVINWKHWVLGLCLTGVAGLSQADSLDQQRLRYQQIKQAWDNNQMDVVAQMMPSLKDYPLYPYLEYRLLSQDLNQETSLAITNFANQYPTLPSARSLKNRFINELARRQDWQGLLSFSPTRPAPVQAQCNWYYANWATGNRQLAWEGAKKLWLTGANLPDSCDALFTAWQSSAQFSPQAVLQRVILAFKEGNDSLVRHLITMLPVNYATVATALSTLGQNPQTVSSFATTVAPGDFSRQITLIAFSRLARQDAENARSLIPVLVAAQKMSDSEAQAMKESVAWQFMGSDVTTEQMRWRDAVVMDSDSTSLIERRIRQAISDNDHRGLNTWIARLPVEAKQKDEWQYWQACLLLEQGRKQEGDELLSQLTQKRGFYPMVAAQKLGVPYKLTIDPAPAPTAAVASGAEISRVRELMYWGMDNLARSEWANLISSKPLEQQKMLARYASEQDWWDLSVQATITAKMWDSLKERFPLAWQQYYQQYSAGKAIPVSYAMAISRQESAWNPKIRSPVGASGLMQVMPATAAHTVKMFPISNYVNSSQLLDPQMNIQIGMQYLDYVYRQFDDNRIFSSAAYNAGPGRVRKWLAVSGGKLDAVGFIETIPFAETRNYVKNVLAYDAYYRYFMGQPGKLLQDTEWNRRY</sequence>
<dbReference type="PANTHER" id="PTHR37423">
    <property type="entry name" value="SOLUBLE LYTIC MUREIN TRANSGLYCOSYLASE-RELATED"/>
    <property type="match status" value="1"/>
</dbReference>
<dbReference type="EMBL" id="CP015579">
    <property type="protein sequence ID" value="ARU96256.1"/>
    <property type="molecule type" value="Genomic_DNA"/>
</dbReference>
<feature type="domain" description="Transglycosylase SLT" evidence="7">
    <location>
        <begin position="486"/>
        <end position="598"/>
    </location>
</feature>
<organism evidence="9 12">
    <name type="scientific">Tatumella citrea</name>
    <name type="common">Pantoea citrea</name>
    <dbReference type="NCBI Taxonomy" id="53336"/>
    <lineage>
        <taxon>Bacteria</taxon>
        <taxon>Pseudomonadati</taxon>
        <taxon>Pseudomonadota</taxon>
        <taxon>Gammaproteobacteria</taxon>
        <taxon>Enterobacterales</taxon>
        <taxon>Erwiniaceae</taxon>
        <taxon>Tatumella</taxon>
    </lineage>
</organism>
<dbReference type="EC" id="4.2.2.n1" evidence="3"/>
<dbReference type="GO" id="GO:0071555">
    <property type="term" value="P:cell wall organization"/>
    <property type="evidence" value="ECO:0007669"/>
    <property type="project" value="UniProtKB-KW"/>
</dbReference>
<dbReference type="InterPro" id="IPR008258">
    <property type="entry name" value="Transglycosylase_SLT_dom_1"/>
</dbReference>
<dbReference type="SUPFAM" id="SSF48435">
    <property type="entry name" value="Bacterial muramidases"/>
    <property type="match status" value="1"/>
</dbReference>
<gene>
    <name evidence="9" type="ORF">A7K98_16520</name>
    <name evidence="10" type="ORF">A7K99_16505</name>
</gene>
<comment type="similarity">
    <text evidence="2">Belongs to the transglycosylase Slt family.</text>
</comment>
<dbReference type="GO" id="GO:0016020">
    <property type="term" value="C:membrane"/>
    <property type="evidence" value="ECO:0007669"/>
    <property type="project" value="InterPro"/>
</dbReference>
<dbReference type="InterPro" id="IPR037061">
    <property type="entry name" value="Lytic_TGlycoase_superhlx_L_sf"/>
</dbReference>
<accession>A0A1Y0LRT1</accession>
<dbReference type="RefSeq" id="WP_407703087.1">
    <property type="nucleotide sequence ID" value="NZ_CP015579.1"/>
</dbReference>
<dbReference type="Proteomes" id="UP000195729">
    <property type="component" value="Chromosome"/>
</dbReference>
<dbReference type="CDD" id="cd13401">
    <property type="entry name" value="Slt70-like"/>
    <property type="match status" value="1"/>
</dbReference>
<dbReference type="GO" id="GO:0000270">
    <property type="term" value="P:peptidoglycan metabolic process"/>
    <property type="evidence" value="ECO:0007669"/>
    <property type="project" value="InterPro"/>
</dbReference>
<evidence type="ECO:0000256" key="1">
    <source>
        <dbReference type="ARBA" id="ARBA00001420"/>
    </source>
</evidence>
<dbReference type="GO" id="GO:0008933">
    <property type="term" value="F:peptidoglycan lytic transglycosylase activity"/>
    <property type="evidence" value="ECO:0007669"/>
    <property type="project" value="InterPro"/>
</dbReference>